<dbReference type="EMBL" id="CAJNDS010002392">
    <property type="protein sequence ID" value="CAE7458647.1"/>
    <property type="molecule type" value="Genomic_DNA"/>
</dbReference>
<dbReference type="AlphaFoldDB" id="A0A812RZE7"/>
<reference evidence="1" key="1">
    <citation type="submission" date="2021-02" db="EMBL/GenBank/DDBJ databases">
        <authorList>
            <person name="Dougan E. K."/>
            <person name="Rhodes N."/>
            <person name="Thang M."/>
            <person name="Chan C."/>
        </authorList>
    </citation>
    <scope>NUCLEOTIDE SEQUENCE</scope>
</reference>
<evidence type="ECO:0000313" key="2">
    <source>
        <dbReference type="Proteomes" id="UP000604046"/>
    </source>
</evidence>
<keyword evidence="2" id="KW-1185">Reference proteome</keyword>
<proteinExistence type="predicted"/>
<name>A0A812RZE7_9DINO</name>
<gene>
    <name evidence="1" type="ORF">SNAT2548_LOCUS25410</name>
</gene>
<organism evidence="1 2">
    <name type="scientific">Symbiodinium natans</name>
    <dbReference type="NCBI Taxonomy" id="878477"/>
    <lineage>
        <taxon>Eukaryota</taxon>
        <taxon>Sar</taxon>
        <taxon>Alveolata</taxon>
        <taxon>Dinophyceae</taxon>
        <taxon>Suessiales</taxon>
        <taxon>Symbiodiniaceae</taxon>
        <taxon>Symbiodinium</taxon>
    </lineage>
</organism>
<sequence>MQATGAFGPKPSPLRPKPLLSVGSLCSFSDEGGDRLNLSEEQKHRLIGIGMAVAMGKTVEPSQSSSEILNESQQAKLVRETETQVRQSLLPKLTGVGWTTKHETALNILEKMSQQMTVTLSADLLEDLRHKKADFV</sequence>
<evidence type="ECO:0000313" key="1">
    <source>
        <dbReference type="EMBL" id="CAE7458647.1"/>
    </source>
</evidence>
<accession>A0A812RZE7</accession>
<comment type="caution">
    <text evidence="1">The sequence shown here is derived from an EMBL/GenBank/DDBJ whole genome shotgun (WGS) entry which is preliminary data.</text>
</comment>
<protein>
    <submittedName>
        <fullName evidence="1">Uncharacterized protein</fullName>
    </submittedName>
</protein>
<dbReference type="Proteomes" id="UP000604046">
    <property type="component" value="Unassembled WGS sequence"/>
</dbReference>